<name>A0AAP5IFW3_9CYAN</name>
<evidence type="ECO:0000313" key="3">
    <source>
        <dbReference type="Proteomes" id="UP000667802"/>
    </source>
</evidence>
<dbReference type="InterPro" id="IPR055645">
    <property type="entry name" value="DpdA"/>
</dbReference>
<dbReference type="EMBL" id="JAALHA020000051">
    <property type="protein sequence ID" value="MDR9900986.1"/>
    <property type="molecule type" value="Genomic_DNA"/>
</dbReference>
<dbReference type="Proteomes" id="UP000667802">
    <property type="component" value="Unassembled WGS sequence"/>
</dbReference>
<sequence>MKLFFVGSKPWTAAHLPCPSMISINSLHDYANINIPGCCLIDSGAFTTVSKYGGYPQGSISKYVSQILKLNSHKVLGFVSQDYMCESFILSKTGLTLAEHQRYTIYRYKAIRKLVPSEIYIMPVLQGYEPEDYLSHLIQYGDLINPGMWVGVGSVCKRNRNPLSVLPILKKLNQARPDLKLHGFGLKLQAIQNPEVRSLLFSSDSFAWSFDSFHKNKNNDCPKLAENYSHQVYQHIYQDNFDYFEKAS</sequence>
<reference evidence="3" key="1">
    <citation type="journal article" date="2021" name="Science">
        <title>Hunting the eagle killer: A cyanobacterial neurotoxin causes vacuolar myelinopathy.</title>
        <authorList>
            <person name="Breinlinger S."/>
            <person name="Phillips T.J."/>
            <person name="Haram B.N."/>
            <person name="Mares J."/>
            <person name="Martinez Yerena J.A."/>
            <person name="Hrouzek P."/>
            <person name="Sobotka R."/>
            <person name="Henderson W.M."/>
            <person name="Schmieder P."/>
            <person name="Williams S.M."/>
            <person name="Lauderdale J.D."/>
            <person name="Wilde H.D."/>
            <person name="Gerrin W."/>
            <person name="Kust A."/>
            <person name="Washington J.W."/>
            <person name="Wagner C."/>
            <person name="Geier B."/>
            <person name="Liebeke M."/>
            <person name="Enke H."/>
            <person name="Niedermeyer T.H.J."/>
            <person name="Wilde S.B."/>
        </authorList>
    </citation>
    <scope>NUCLEOTIDE SEQUENCE [LARGE SCALE GENOMIC DNA]</scope>
    <source>
        <strain evidence="3">Thurmond2011</strain>
    </source>
</reference>
<dbReference type="Pfam" id="PF23859">
    <property type="entry name" value="DpdA"/>
    <property type="match status" value="1"/>
</dbReference>
<feature type="domain" description="DeoxyPurine in DNA protein A" evidence="1">
    <location>
        <begin position="41"/>
        <end position="216"/>
    </location>
</feature>
<dbReference type="RefSeq" id="WP_208344947.1">
    <property type="nucleotide sequence ID" value="NZ_CAWQFN010000559.1"/>
</dbReference>
<keyword evidence="3" id="KW-1185">Reference proteome</keyword>
<organism evidence="2 3">
    <name type="scientific">Aetokthonos hydrillicola Thurmond2011</name>
    <dbReference type="NCBI Taxonomy" id="2712845"/>
    <lineage>
        <taxon>Bacteria</taxon>
        <taxon>Bacillati</taxon>
        <taxon>Cyanobacteriota</taxon>
        <taxon>Cyanophyceae</taxon>
        <taxon>Nostocales</taxon>
        <taxon>Hapalosiphonaceae</taxon>
        <taxon>Aetokthonos</taxon>
    </lineage>
</organism>
<accession>A0AAP5IFW3</accession>
<proteinExistence type="predicted"/>
<evidence type="ECO:0000313" key="2">
    <source>
        <dbReference type="EMBL" id="MDR9900986.1"/>
    </source>
</evidence>
<gene>
    <name evidence="2" type="ORF">G7B40_042195</name>
</gene>
<comment type="caution">
    <text evidence="2">The sequence shown here is derived from an EMBL/GenBank/DDBJ whole genome shotgun (WGS) entry which is preliminary data.</text>
</comment>
<protein>
    <recommendedName>
        <fullName evidence="1">DeoxyPurine in DNA protein A domain-containing protein</fullName>
    </recommendedName>
</protein>
<evidence type="ECO:0000259" key="1">
    <source>
        <dbReference type="Pfam" id="PF23859"/>
    </source>
</evidence>
<dbReference type="AlphaFoldDB" id="A0AAP5IFW3"/>